<dbReference type="KEGG" id="ppn:Palpr_2129"/>
<name>E4T6C1_PALPW</name>
<dbReference type="STRING" id="694427.Palpr_2129"/>
<evidence type="ECO:0000259" key="1">
    <source>
        <dbReference type="Pfam" id="PF07484"/>
    </source>
</evidence>
<reference key="1">
    <citation type="submission" date="2010-11" db="EMBL/GenBank/DDBJ databases">
        <title>The complete genome of Paludibacter propionicigenes DSM 17365.</title>
        <authorList>
            <consortium name="US DOE Joint Genome Institute (JGI-PGF)"/>
            <person name="Lucas S."/>
            <person name="Copeland A."/>
            <person name="Lapidus A."/>
            <person name="Bruce D."/>
            <person name="Goodwin L."/>
            <person name="Pitluck S."/>
            <person name="Kyrpides N."/>
            <person name="Mavromatis K."/>
            <person name="Ivanova N."/>
            <person name="Munk A.C."/>
            <person name="Brettin T."/>
            <person name="Detter J.C."/>
            <person name="Han C."/>
            <person name="Tapia R."/>
            <person name="Land M."/>
            <person name="Hauser L."/>
            <person name="Markowitz V."/>
            <person name="Cheng J.-F."/>
            <person name="Hugenholtz P."/>
            <person name="Woyke T."/>
            <person name="Wu D."/>
            <person name="Gronow S."/>
            <person name="Wellnitz S."/>
            <person name="Brambilla E."/>
            <person name="Klenk H.-P."/>
            <person name="Eisen J.A."/>
        </authorList>
    </citation>
    <scope>NUCLEOTIDE SEQUENCE</scope>
    <source>
        <strain>WB4</strain>
    </source>
</reference>
<dbReference type="EMBL" id="CP002345">
    <property type="protein sequence ID" value="ADQ80265.1"/>
    <property type="molecule type" value="Genomic_DNA"/>
</dbReference>
<dbReference type="Gene3D" id="3.90.1340.10">
    <property type="entry name" value="Phage tail collar domain"/>
    <property type="match status" value="1"/>
</dbReference>
<dbReference type="InterPro" id="IPR037053">
    <property type="entry name" value="Phage_tail_collar_dom_sf"/>
</dbReference>
<gene>
    <name evidence="2" type="ordered locus">Palpr_2129</name>
</gene>
<dbReference type="Proteomes" id="UP000008718">
    <property type="component" value="Chromosome"/>
</dbReference>
<dbReference type="SUPFAM" id="SSF88874">
    <property type="entry name" value="Receptor-binding domain of short tail fibre protein gp12"/>
    <property type="match status" value="1"/>
</dbReference>
<proteinExistence type="predicted"/>
<accession>E4T6C1</accession>
<keyword evidence="3" id="KW-1185">Reference proteome</keyword>
<dbReference type="Pfam" id="PF07484">
    <property type="entry name" value="Collar"/>
    <property type="match status" value="1"/>
</dbReference>
<dbReference type="InterPro" id="IPR011083">
    <property type="entry name" value="Phage_tail_collar_dom"/>
</dbReference>
<dbReference type="OrthoDB" id="9810174at2"/>
<evidence type="ECO:0000313" key="2">
    <source>
        <dbReference type="EMBL" id="ADQ80265.1"/>
    </source>
</evidence>
<protein>
    <submittedName>
        <fullName evidence="2">Tail Collar domain protein</fullName>
    </submittedName>
</protein>
<evidence type="ECO:0000313" key="3">
    <source>
        <dbReference type="Proteomes" id="UP000008718"/>
    </source>
</evidence>
<dbReference type="HOGENOM" id="CLU_087872_1_1_10"/>
<dbReference type="eggNOG" id="COG4675">
    <property type="taxonomic scope" value="Bacteria"/>
</dbReference>
<dbReference type="RefSeq" id="WP_013445634.1">
    <property type="nucleotide sequence ID" value="NC_014734.1"/>
</dbReference>
<reference evidence="2 3" key="2">
    <citation type="journal article" date="2011" name="Stand. Genomic Sci.">
        <title>Complete genome sequence of Paludibacter propionicigenes type strain (WB4).</title>
        <authorList>
            <person name="Gronow S."/>
            <person name="Munk C."/>
            <person name="Lapidus A."/>
            <person name="Nolan M."/>
            <person name="Lucas S."/>
            <person name="Hammon N."/>
            <person name="Deshpande S."/>
            <person name="Cheng J.F."/>
            <person name="Tapia R."/>
            <person name="Han C."/>
            <person name="Goodwin L."/>
            <person name="Pitluck S."/>
            <person name="Liolios K."/>
            <person name="Ivanova N."/>
            <person name="Mavromatis K."/>
            <person name="Mikhailova N."/>
            <person name="Pati A."/>
            <person name="Chen A."/>
            <person name="Palaniappan K."/>
            <person name="Land M."/>
            <person name="Hauser L."/>
            <person name="Chang Y.J."/>
            <person name="Jeffries C.D."/>
            <person name="Brambilla E."/>
            <person name="Rohde M."/>
            <person name="Goker M."/>
            <person name="Detter J.C."/>
            <person name="Woyke T."/>
            <person name="Bristow J."/>
            <person name="Eisen J.A."/>
            <person name="Markowitz V."/>
            <person name="Hugenholtz P."/>
            <person name="Kyrpides N.C."/>
            <person name="Klenk H.P."/>
        </authorList>
    </citation>
    <scope>NUCLEOTIDE SEQUENCE [LARGE SCALE GENOMIC DNA]</scope>
    <source>
        <strain evidence="3">DSM 17365 / JCM 13257 / WB4</strain>
    </source>
</reference>
<feature type="domain" description="Phage tail collar" evidence="1">
    <location>
        <begin position="8"/>
        <end position="61"/>
    </location>
</feature>
<sequence length="188" mass="18971">METFLAFIAAFGFNFPPYYWASCDGTLLPISQNSALYALLGTQYGGNGSSNFGLPDLRGRVMIGAGQGPGLALYEQGESGGTENCTTLVAHNHTGIIGTASATIKAYSASGTSANPVARGSINVLSGSTGGSIYGTTDPDTALNVGGGAVTGSIVTNVTGSGSSFSLMQPYCPINFCIALSGIYPSRG</sequence>
<dbReference type="AlphaFoldDB" id="E4T6C1"/>
<organism evidence="2 3">
    <name type="scientific">Paludibacter propionicigenes (strain DSM 17365 / JCM 13257 / WB4)</name>
    <dbReference type="NCBI Taxonomy" id="694427"/>
    <lineage>
        <taxon>Bacteria</taxon>
        <taxon>Pseudomonadati</taxon>
        <taxon>Bacteroidota</taxon>
        <taxon>Bacteroidia</taxon>
        <taxon>Bacteroidales</taxon>
        <taxon>Paludibacteraceae</taxon>
        <taxon>Paludibacter</taxon>
    </lineage>
</organism>